<name>A0A150P3X5_SORCE</name>
<dbReference type="GO" id="GO:0000156">
    <property type="term" value="F:phosphorelay response regulator activity"/>
    <property type="evidence" value="ECO:0007669"/>
    <property type="project" value="TreeGrafter"/>
</dbReference>
<proteinExistence type="predicted"/>
<dbReference type="Pfam" id="PF00072">
    <property type="entry name" value="Response_reg"/>
    <property type="match status" value="1"/>
</dbReference>
<dbReference type="GO" id="GO:0005829">
    <property type="term" value="C:cytosol"/>
    <property type="evidence" value="ECO:0007669"/>
    <property type="project" value="TreeGrafter"/>
</dbReference>
<feature type="modified residue" description="4-aspartylphosphate" evidence="8">
    <location>
        <position position="56"/>
    </location>
</feature>
<evidence type="ECO:0000313" key="12">
    <source>
        <dbReference type="EMBL" id="KYF50326.1"/>
    </source>
</evidence>
<dbReference type="GO" id="GO:0045893">
    <property type="term" value="P:positive regulation of DNA-templated transcription"/>
    <property type="evidence" value="ECO:0007669"/>
    <property type="project" value="UniProtKB-ARBA"/>
</dbReference>
<evidence type="ECO:0000259" key="11">
    <source>
        <dbReference type="PROSITE" id="PS51755"/>
    </source>
</evidence>
<sequence length="234" mass="25911">MSDASPLVLLIEDEPQMRRFLRAMLAARGYRLVEAETGGEGIAQATTRNPDLVLLDLGLPDMDGLEVTRRLREWSAVPIIVLSARGQEQDKIDALDGGADDYLTKPFSAGELLARLRVALRHAAHAARGATAESASFQVQDVEVDLARRVVLRAGEEIHLTPIEYKLLTTLIRHAGKVLTHRQLLGEVWGPAYAGQTHYLRVYMAQLRHKLERDPARPQILITEPGVGYRLKAG</sequence>
<evidence type="ECO:0000256" key="8">
    <source>
        <dbReference type="PROSITE-ProRule" id="PRU00169"/>
    </source>
</evidence>
<dbReference type="Proteomes" id="UP000075604">
    <property type="component" value="Unassembled WGS sequence"/>
</dbReference>
<dbReference type="PROSITE" id="PS50110">
    <property type="entry name" value="RESPONSE_REGULATORY"/>
    <property type="match status" value="1"/>
</dbReference>
<dbReference type="InterPro" id="IPR001789">
    <property type="entry name" value="Sig_transdc_resp-reg_receiver"/>
</dbReference>
<keyword evidence="2" id="KW-0963">Cytoplasm</keyword>
<dbReference type="SMART" id="SM00448">
    <property type="entry name" value="REC"/>
    <property type="match status" value="1"/>
</dbReference>
<dbReference type="AlphaFoldDB" id="A0A150P3X5"/>
<keyword evidence="4" id="KW-0902">Two-component regulatory system</keyword>
<accession>A0A150P3X5</accession>
<evidence type="ECO:0000256" key="3">
    <source>
        <dbReference type="ARBA" id="ARBA00022553"/>
    </source>
</evidence>
<dbReference type="FunFam" id="3.40.50.2300:FF:000021">
    <property type="entry name" value="Two-component system response regulator KdpE"/>
    <property type="match status" value="1"/>
</dbReference>
<dbReference type="InterPro" id="IPR011006">
    <property type="entry name" value="CheY-like_superfamily"/>
</dbReference>
<evidence type="ECO:0000256" key="5">
    <source>
        <dbReference type="ARBA" id="ARBA00023015"/>
    </source>
</evidence>
<dbReference type="GO" id="GO:0032993">
    <property type="term" value="C:protein-DNA complex"/>
    <property type="evidence" value="ECO:0007669"/>
    <property type="project" value="TreeGrafter"/>
</dbReference>
<comment type="caution">
    <text evidence="12">The sequence shown here is derived from an EMBL/GenBank/DDBJ whole genome shotgun (WGS) entry which is preliminary data.</text>
</comment>
<dbReference type="GO" id="GO:0000987">
    <property type="term" value="F:cis-regulatory region sequence-specific DNA binding"/>
    <property type="evidence" value="ECO:0007669"/>
    <property type="project" value="UniProtKB-ARBA"/>
</dbReference>
<protein>
    <submittedName>
        <fullName evidence="12">Two-component system response regulator</fullName>
    </submittedName>
</protein>
<dbReference type="InterPro" id="IPR039420">
    <property type="entry name" value="WalR-like"/>
</dbReference>
<organism evidence="12 13">
    <name type="scientific">Sorangium cellulosum</name>
    <name type="common">Polyangium cellulosum</name>
    <dbReference type="NCBI Taxonomy" id="56"/>
    <lineage>
        <taxon>Bacteria</taxon>
        <taxon>Pseudomonadati</taxon>
        <taxon>Myxococcota</taxon>
        <taxon>Polyangia</taxon>
        <taxon>Polyangiales</taxon>
        <taxon>Polyangiaceae</taxon>
        <taxon>Sorangium</taxon>
    </lineage>
</organism>
<keyword evidence="7" id="KW-0804">Transcription</keyword>
<evidence type="ECO:0000256" key="7">
    <source>
        <dbReference type="ARBA" id="ARBA00023163"/>
    </source>
</evidence>
<evidence type="ECO:0000256" key="9">
    <source>
        <dbReference type="PROSITE-ProRule" id="PRU01091"/>
    </source>
</evidence>
<dbReference type="InterPro" id="IPR001867">
    <property type="entry name" value="OmpR/PhoB-type_DNA-bd"/>
</dbReference>
<dbReference type="CDD" id="cd00383">
    <property type="entry name" value="trans_reg_C"/>
    <property type="match status" value="1"/>
</dbReference>
<evidence type="ECO:0000313" key="13">
    <source>
        <dbReference type="Proteomes" id="UP000075604"/>
    </source>
</evidence>
<dbReference type="Gene3D" id="3.40.50.2300">
    <property type="match status" value="1"/>
</dbReference>
<dbReference type="InterPro" id="IPR036388">
    <property type="entry name" value="WH-like_DNA-bd_sf"/>
</dbReference>
<dbReference type="SUPFAM" id="SSF52172">
    <property type="entry name" value="CheY-like"/>
    <property type="match status" value="1"/>
</dbReference>
<feature type="domain" description="Response regulatory" evidence="10">
    <location>
        <begin position="7"/>
        <end position="120"/>
    </location>
</feature>
<keyword evidence="6 9" id="KW-0238">DNA-binding</keyword>
<feature type="DNA-binding region" description="OmpR/PhoB-type" evidence="9">
    <location>
        <begin position="134"/>
        <end position="233"/>
    </location>
</feature>
<dbReference type="SMART" id="SM00862">
    <property type="entry name" value="Trans_reg_C"/>
    <property type="match status" value="1"/>
</dbReference>
<evidence type="ECO:0000259" key="10">
    <source>
        <dbReference type="PROSITE" id="PS50110"/>
    </source>
</evidence>
<evidence type="ECO:0000256" key="1">
    <source>
        <dbReference type="ARBA" id="ARBA00004496"/>
    </source>
</evidence>
<dbReference type="Gene3D" id="1.10.10.10">
    <property type="entry name" value="Winged helix-like DNA-binding domain superfamily/Winged helix DNA-binding domain"/>
    <property type="match status" value="1"/>
</dbReference>
<dbReference type="PANTHER" id="PTHR48111:SF50">
    <property type="entry name" value="KDP OPERON TRANSCRIPTIONAL REGULATORY PROTEIN KDPE"/>
    <property type="match status" value="1"/>
</dbReference>
<keyword evidence="5" id="KW-0805">Transcription regulation</keyword>
<gene>
    <name evidence="12" type="ORF">BE04_02375</name>
</gene>
<dbReference type="GO" id="GO:0042802">
    <property type="term" value="F:identical protein binding"/>
    <property type="evidence" value="ECO:0007669"/>
    <property type="project" value="UniProtKB-ARBA"/>
</dbReference>
<evidence type="ECO:0000256" key="6">
    <source>
        <dbReference type="ARBA" id="ARBA00023125"/>
    </source>
</evidence>
<dbReference type="CDD" id="cd17620">
    <property type="entry name" value="REC_OmpR_KdpE-like"/>
    <property type="match status" value="1"/>
</dbReference>
<feature type="domain" description="OmpR/PhoB-type" evidence="11">
    <location>
        <begin position="134"/>
        <end position="233"/>
    </location>
</feature>
<keyword evidence="3 8" id="KW-0597">Phosphoprotein</keyword>
<dbReference type="Gene3D" id="6.10.250.690">
    <property type="match status" value="1"/>
</dbReference>
<dbReference type="Pfam" id="PF00486">
    <property type="entry name" value="Trans_reg_C"/>
    <property type="match status" value="1"/>
</dbReference>
<dbReference type="PROSITE" id="PS51755">
    <property type="entry name" value="OMPR_PHOB"/>
    <property type="match status" value="1"/>
</dbReference>
<dbReference type="PANTHER" id="PTHR48111">
    <property type="entry name" value="REGULATOR OF RPOS"/>
    <property type="match status" value="1"/>
</dbReference>
<reference evidence="12 13" key="1">
    <citation type="submission" date="2014-02" db="EMBL/GenBank/DDBJ databases">
        <title>The small core and large imbalanced accessory genome model reveals a collaborative survival strategy of Sorangium cellulosum strains in nature.</title>
        <authorList>
            <person name="Han K."/>
            <person name="Peng R."/>
            <person name="Blom J."/>
            <person name="Li Y.-Z."/>
        </authorList>
    </citation>
    <scope>NUCLEOTIDE SEQUENCE [LARGE SCALE GENOMIC DNA]</scope>
    <source>
        <strain evidence="12 13">So0157-18</strain>
    </source>
</reference>
<evidence type="ECO:0000256" key="4">
    <source>
        <dbReference type="ARBA" id="ARBA00023012"/>
    </source>
</evidence>
<dbReference type="EMBL" id="JELX01004121">
    <property type="protein sequence ID" value="KYF50326.1"/>
    <property type="molecule type" value="Genomic_DNA"/>
</dbReference>
<dbReference type="FunFam" id="1.10.10.10:FF:000210">
    <property type="entry name" value="Winged-helix transcriptional response regulator KdpE"/>
    <property type="match status" value="1"/>
</dbReference>
<evidence type="ECO:0000256" key="2">
    <source>
        <dbReference type="ARBA" id="ARBA00022490"/>
    </source>
</evidence>
<comment type="subcellular location">
    <subcellularLocation>
        <location evidence="1">Cytoplasm</location>
    </subcellularLocation>
</comment>